<organism evidence="1 2">
    <name type="scientific">Gossypium gossypioides</name>
    <name type="common">Mexican cotton</name>
    <name type="synonym">Selera gossypioides</name>
    <dbReference type="NCBI Taxonomy" id="34282"/>
    <lineage>
        <taxon>Eukaryota</taxon>
        <taxon>Viridiplantae</taxon>
        <taxon>Streptophyta</taxon>
        <taxon>Embryophyta</taxon>
        <taxon>Tracheophyta</taxon>
        <taxon>Spermatophyta</taxon>
        <taxon>Magnoliopsida</taxon>
        <taxon>eudicotyledons</taxon>
        <taxon>Gunneridae</taxon>
        <taxon>Pentapetalae</taxon>
        <taxon>rosids</taxon>
        <taxon>malvids</taxon>
        <taxon>Malvales</taxon>
        <taxon>Malvaceae</taxon>
        <taxon>Malvoideae</taxon>
        <taxon>Gossypium</taxon>
    </lineage>
</organism>
<dbReference type="OrthoDB" id="10405412at2759"/>
<dbReference type="EMBL" id="JABEZY010000011">
    <property type="protein sequence ID" value="MBA0748895.1"/>
    <property type="molecule type" value="Genomic_DNA"/>
</dbReference>
<gene>
    <name evidence="1" type="ORF">Gogos_002873</name>
</gene>
<dbReference type="AlphaFoldDB" id="A0A7J9CL57"/>
<evidence type="ECO:0000313" key="2">
    <source>
        <dbReference type="Proteomes" id="UP000593579"/>
    </source>
</evidence>
<protein>
    <submittedName>
        <fullName evidence="1">Uncharacterized protein</fullName>
    </submittedName>
</protein>
<accession>A0A7J9CL57</accession>
<name>A0A7J9CL57_GOSGO</name>
<reference evidence="1 2" key="1">
    <citation type="journal article" date="2019" name="Genome Biol. Evol.">
        <title>Insights into the evolution of the New World diploid cottons (Gossypium, subgenus Houzingenia) based on genome sequencing.</title>
        <authorList>
            <person name="Grover C.E."/>
            <person name="Arick M.A. 2nd"/>
            <person name="Thrash A."/>
            <person name="Conover J.L."/>
            <person name="Sanders W.S."/>
            <person name="Peterson D.G."/>
            <person name="Frelichowski J.E."/>
            <person name="Scheffler J.A."/>
            <person name="Scheffler B.E."/>
            <person name="Wendel J.F."/>
        </authorList>
    </citation>
    <scope>NUCLEOTIDE SEQUENCE [LARGE SCALE GENOMIC DNA]</scope>
    <source>
        <strain evidence="1">5</strain>
        <tissue evidence="1">Leaf</tissue>
    </source>
</reference>
<sequence>MENQEQGRRTFSKPLTPIEVVKRIILFFYTVVAEFFEFEEGRQYFMDVTDSLRKVDICWHISCQQYCRKLCFYKLGIIFT</sequence>
<keyword evidence="2" id="KW-1185">Reference proteome</keyword>
<comment type="caution">
    <text evidence="1">The sequence shown here is derived from an EMBL/GenBank/DDBJ whole genome shotgun (WGS) entry which is preliminary data.</text>
</comment>
<proteinExistence type="predicted"/>
<evidence type="ECO:0000313" key="1">
    <source>
        <dbReference type="EMBL" id="MBA0748895.1"/>
    </source>
</evidence>
<dbReference type="Proteomes" id="UP000593579">
    <property type="component" value="Unassembled WGS sequence"/>
</dbReference>